<sequence>MRIIRLKIGEIKNSPVIKGNTVYFFASYLEF</sequence>
<dbReference type="EMBL" id="BK015959">
    <property type="protein sequence ID" value="DAF87098.1"/>
    <property type="molecule type" value="Genomic_DNA"/>
</dbReference>
<accession>A0A8S5TY34</accession>
<reference evidence="1" key="1">
    <citation type="journal article" date="2021" name="Proc. Natl. Acad. Sci. U.S.A.">
        <title>A Catalog of Tens of Thousands of Viruses from Human Metagenomes Reveals Hidden Associations with Chronic Diseases.</title>
        <authorList>
            <person name="Tisza M.J."/>
            <person name="Buck C.B."/>
        </authorList>
    </citation>
    <scope>NUCLEOTIDE SEQUENCE</scope>
    <source>
        <strain evidence="1">CtHEp8</strain>
    </source>
</reference>
<protein>
    <submittedName>
        <fullName evidence="1">Uncharacterized protein</fullName>
    </submittedName>
</protein>
<evidence type="ECO:0000313" key="1">
    <source>
        <dbReference type="EMBL" id="DAF87098.1"/>
    </source>
</evidence>
<organism evidence="1">
    <name type="scientific">Phage sp. ctHEp8</name>
    <dbReference type="NCBI Taxonomy" id="2825790"/>
    <lineage>
        <taxon>Viruses</taxon>
    </lineage>
</organism>
<proteinExistence type="predicted"/>
<name>A0A8S5TY34_9VIRU</name>